<evidence type="ECO:0000256" key="2">
    <source>
        <dbReference type="SAM" id="Phobius"/>
    </source>
</evidence>
<dbReference type="Pfam" id="PF01841">
    <property type="entry name" value="Transglut_core"/>
    <property type="match status" value="1"/>
</dbReference>
<evidence type="ECO:0000259" key="3">
    <source>
        <dbReference type="SMART" id="SM00460"/>
    </source>
</evidence>
<keyword evidence="5" id="KW-1185">Reference proteome</keyword>
<gene>
    <name evidence="4" type="ORF">KU306_02805</name>
</gene>
<feature type="compositionally biased region" description="Polar residues" evidence="1">
    <location>
        <begin position="563"/>
        <end position="573"/>
    </location>
</feature>
<dbReference type="SMART" id="SM00460">
    <property type="entry name" value="TGc"/>
    <property type="match status" value="1"/>
</dbReference>
<feature type="transmembrane region" description="Helical" evidence="2">
    <location>
        <begin position="193"/>
        <end position="211"/>
    </location>
</feature>
<proteinExistence type="predicted"/>
<feature type="transmembrane region" description="Helical" evidence="2">
    <location>
        <begin position="149"/>
        <end position="165"/>
    </location>
</feature>
<reference evidence="4" key="1">
    <citation type="submission" date="2021-07" db="EMBL/GenBank/DDBJ databases">
        <title>Studies on halocins as antimicrobial molecules from haloarchaea.</title>
        <authorList>
            <person name="Kumar S."/>
            <person name="Khare S.K."/>
        </authorList>
    </citation>
    <scope>NUCLEOTIDE SEQUENCE</scope>
    <source>
        <strain evidence="4">NCIM 5678</strain>
    </source>
</reference>
<feature type="compositionally biased region" description="Low complexity" evidence="1">
    <location>
        <begin position="585"/>
        <end position="596"/>
    </location>
</feature>
<feature type="region of interest" description="Disordered" evidence="1">
    <location>
        <begin position="1"/>
        <end position="28"/>
    </location>
</feature>
<feature type="transmembrane region" description="Helical" evidence="2">
    <location>
        <begin position="72"/>
        <end position="90"/>
    </location>
</feature>
<dbReference type="GeneID" id="74527791"/>
<keyword evidence="2" id="KW-1133">Transmembrane helix</keyword>
<feature type="region of interest" description="Disordered" evidence="1">
    <location>
        <begin position="539"/>
        <end position="606"/>
    </location>
</feature>
<feature type="transmembrane region" description="Helical" evidence="2">
    <location>
        <begin position="40"/>
        <end position="60"/>
    </location>
</feature>
<keyword evidence="2" id="KW-0812">Transmembrane</keyword>
<sequence length="763" mass="81182">MSTDTRTGRGSNQSSPSRPGAPGAHSTTEAGESTLLGVPVSMFAVAAAFVLLGSFLSVLYEVTDVVGGRSEFILIAGVTVVAATAIARLFRPRAAFGLTAVLLGVGFLAYILALPKSQLALLSPEQLVADSVALLSGLSVLRLLSADVWALAVTPAPTFLAWYLAVRGRIAPAVAVAGGGLGMFVLTGDASGALTLAGVAAGIAALGFDSLGRYGVGGGQLDVLAIVLASMIVLSATVTVLPGTGGSPILPSHGVAEQPTVEANLVSATDRISVVGSISLSPDVRFEVESTAPSYWQTASFDRYTGDGWVRTGDTKPYTGGRLSGPEGPSRLVQQTVTPKTPLDSMPAAWRPVAVSGDVESETVVTQQGNFRPTRTVGTDENYTVTSEVPQYTPASLRRTGTDYPDEIRERYLGLPDSTSDRVRERAAEITAEAETPYDKAVAVETWLQENKRYSLQVSRPEGDIAESFLFEMDAGYCTYYASTMVVLLRSEGVPARFVTGYTTGERVGDDEYVVRGLDSHAWVEVYFEDTGWVRFDPTPAAPRQSAESQALTDAREEGQPGVDTNETEPQATDQEEITPVPSETANTTAANGTSNVDLPPSLDERLGITPTAEATAAEPDDTEDGLVPTLPSRETMLVGLAAAVGVVAGARRTRAPAHVRLAALLVYQRRTDSPTRDVFRAYDRLEHVLAREYRPRRQGETVRHYLDALSRVGLDERTRQVGRLYERAKYGDGVARADADEAISVADAAVRSRLPVVRRLLT</sequence>
<dbReference type="Pfam" id="PF13559">
    <property type="entry name" value="DUF4129"/>
    <property type="match status" value="1"/>
</dbReference>
<organism evidence="4 5">
    <name type="scientific">Haloferax larsenii</name>
    <dbReference type="NCBI Taxonomy" id="302484"/>
    <lineage>
        <taxon>Archaea</taxon>
        <taxon>Methanobacteriati</taxon>
        <taxon>Methanobacteriota</taxon>
        <taxon>Stenosarchaea group</taxon>
        <taxon>Halobacteria</taxon>
        <taxon>Halobacteriales</taxon>
        <taxon>Haloferacaceae</taxon>
        <taxon>Haloferax</taxon>
    </lineage>
</organism>
<feature type="compositionally biased region" description="Polar residues" evidence="1">
    <location>
        <begin position="1"/>
        <end position="17"/>
    </location>
</feature>
<keyword evidence="2" id="KW-0472">Membrane</keyword>
<evidence type="ECO:0000313" key="5">
    <source>
        <dbReference type="Proteomes" id="UP001058330"/>
    </source>
</evidence>
<dbReference type="InterPro" id="IPR002931">
    <property type="entry name" value="Transglutaminase-like"/>
</dbReference>
<dbReference type="InterPro" id="IPR052901">
    <property type="entry name" value="Bact_TGase-like"/>
</dbReference>
<dbReference type="Gene3D" id="3.10.620.30">
    <property type="match status" value="1"/>
</dbReference>
<dbReference type="PANTHER" id="PTHR42736:SF1">
    <property type="entry name" value="PROTEIN-GLUTAMINE GAMMA-GLUTAMYLTRANSFERASE"/>
    <property type="match status" value="1"/>
</dbReference>
<name>A0ABY5RGY2_HALLR</name>
<dbReference type="PANTHER" id="PTHR42736">
    <property type="entry name" value="PROTEIN-GLUTAMINE GAMMA-GLUTAMYLTRANSFERASE"/>
    <property type="match status" value="1"/>
</dbReference>
<dbReference type="RefSeq" id="WP_258302812.1">
    <property type="nucleotide sequence ID" value="NZ_CP078063.1"/>
</dbReference>
<feature type="domain" description="Transglutaminase-like" evidence="3">
    <location>
        <begin position="470"/>
        <end position="540"/>
    </location>
</feature>
<feature type="transmembrane region" description="Helical" evidence="2">
    <location>
        <begin position="170"/>
        <end position="187"/>
    </location>
</feature>
<protein>
    <submittedName>
        <fullName evidence="4">DUF3488 and transglutaminase-like domain-containing protein</fullName>
    </submittedName>
</protein>
<evidence type="ECO:0000313" key="4">
    <source>
        <dbReference type="EMBL" id="UVE50837.1"/>
    </source>
</evidence>
<dbReference type="Proteomes" id="UP001058330">
    <property type="component" value="Chromosome"/>
</dbReference>
<dbReference type="InterPro" id="IPR038765">
    <property type="entry name" value="Papain-like_cys_pep_sf"/>
</dbReference>
<feature type="transmembrane region" description="Helical" evidence="2">
    <location>
        <begin position="96"/>
        <end position="115"/>
    </location>
</feature>
<evidence type="ECO:0000256" key="1">
    <source>
        <dbReference type="SAM" id="MobiDB-lite"/>
    </source>
</evidence>
<feature type="transmembrane region" description="Helical" evidence="2">
    <location>
        <begin position="223"/>
        <end position="243"/>
    </location>
</feature>
<accession>A0ABY5RGY2</accession>
<dbReference type="SUPFAM" id="SSF54001">
    <property type="entry name" value="Cysteine proteinases"/>
    <property type="match status" value="1"/>
</dbReference>
<dbReference type="InterPro" id="IPR025403">
    <property type="entry name" value="TgpA-like_C"/>
</dbReference>
<dbReference type="EMBL" id="CP078063">
    <property type="protein sequence ID" value="UVE50837.1"/>
    <property type="molecule type" value="Genomic_DNA"/>
</dbReference>